<name>A0A5M3MR22_CONPW</name>
<keyword evidence="6" id="KW-1185">Reference proteome</keyword>
<comment type="similarity">
    <text evidence="1 3">Belongs to the type-B carboxylesterase/lipase family.</text>
</comment>
<comment type="caution">
    <text evidence="5">The sequence shown here is derived from an EMBL/GenBank/DDBJ whole genome shotgun (WGS) entry which is preliminary data.</text>
</comment>
<dbReference type="AlphaFoldDB" id="A0A5M3MR22"/>
<dbReference type="EC" id="3.1.1.-" evidence="3"/>
<dbReference type="Proteomes" id="UP000053558">
    <property type="component" value="Unassembled WGS sequence"/>
</dbReference>
<dbReference type="RefSeq" id="XP_007768829.1">
    <property type="nucleotide sequence ID" value="XM_007770639.1"/>
</dbReference>
<keyword evidence="3" id="KW-0732">Signal</keyword>
<evidence type="ECO:0000256" key="1">
    <source>
        <dbReference type="ARBA" id="ARBA00005964"/>
    </source>
</evidence>
<dbReference type="EMBL" id="JH711578">
    <property type="protein sequence ID" value="EIW81507.1"/>
    <property type="molecule type" value="Genomic_DNA"/>
</dbReference>
<protein>
    <recommendedName>
        <fullName evidence="3">Carboxylic ester hydrolase</fullName>
        <ecNumber evidence="3">3.1.1.-</ecNumber>
    </recommendedName>
</protein>
<dbReference type="OrthoDB" id="408631at2759"/>
<gene>
    <name evidence="5" type="ORF">CONPUDRAFT_154046</name>
</gene>
<dbReference type="KEGG" id="cput:CONPUDRAFT_154046"/>
<evidence type="ECO:0000313" key="6">
    <source>
        <dbReference type="Proteomes" id="UP000053558"/>
    </source>
</evidence>
<dbReference type="InterPro" id="IPR019826">
    <property type="entry name" value="Carboxylesterase_B_AS"/>
</dbReference>
<dbReference type="PANTHER" id="PTHR11559">
    <property type="entry name" value="CARBOXYLESTERASE"/>
    <property type="match status" value="1"/>
</dbReference>
<accession>A0A5M3MR22</accession>
<dbReference type="PROSITE" id="PS00122">
    <property type="entry name" value="CARBOXYLESTERASE_B_1"/>
    <property type="match status" value="1"/>
</dbReference>
<dbReference type="SUPFAM" id="SSF53474">
    <property type="entry name" value="alpha/beta-Hydrolases"/>
    <property type="match status" value="1"/>
</dbReference>
<organism evidence="5 6">
    <name type="scientific">Coniophora puteana (strain RWD-64-598)</name>
    <name type="common">Brown rot fungus</name>
    <dbReference type="NCBI Taxonomy" id="741705"/>
    <lineage>
        <taxon>Eukaryota</taxon>
        <taxon>Fungi</taxon>
        <taxon>Dikarya</taxon>
        <taxon>Basidiomycota</taxon>
        <taxon>Agaricomycotina</taxon>
        <taxon>Agaricomycetes</taxon>
        <taxon>Agaricomycetidae</taxon>
        <taxon>Boletales</taxon>
        <taxon>Coniophorineae</taxon>
        <taxon>Coniophoraceae</taxon>
        <taxon>Coniophora</taxon>
    </lineage>
</organism>
<proteinExistence type="inferred from homology"/>
<dbReference type="InterPro" id="IPR050309">
    <property type="entry name" value="Type-B_Carboxylest/Lipase"/>
</dbReference>
<dbReference type="InterPro" id="IPR029058">
    <property type="entry name" value="AB_hydrolase_fold"/>
</dbReference>
<dbReference type="Gene3D" id="3.40.50.1820">
    <property type="entry name" value="alpha/beta hydrolase"/>
    <property type="match status" value="1"/>
</dbReference>
<dbReference type="InterPro" id="IPR002018">
    <property type="entry name" value="CarbesteraseB"/>
</dbReference>
<dbReference type="Pfam" id="PF00135">
    <property type="entry name" value="COesterase"/>
    <property type="match status" value="1"/>
</dbReference>
<dbReference type="OMA" id="HTKVTIW"/>
<reference evidence="6" key="1">
    <citation type="journal article" date="2012" name="Science">
        <title>The Paleozoic origin of enzymatic lignin decomposition reconstructed from 31 fungal genomes.</title>
        <authorList>
            <person name="Floudas D."/>
            <person name="Binder M."/>
            <person name="Riley R."/>
            <person name="Barry K."/>
            <person name="Blanchette R.A."/>
            <person name="Henrissat B."/>
            <person name="Martinez A.T."/>
            <person name="Otillar R."/>
            <person name="Spatafora J.W."/>
            <person name="Yadav J.S."/>
            <person name="Aerts A."/>
            <person name="Benoit I."/>
            <person name="Boyd A."/>
            <person name="Carlson A."/>
            <person name="Copeland A."/>
            <person name="Coutinho P.M."/>
            <person name="de Vries R.P."/>
            <person name="Ferreira P."/>
            <person name="Findley K."/>
            <person name="Foster B."/>
            <person name="Gaskell J."/>
            <person name="Glotzer D."/>
            <person name="Gorecki P."/>
            <person name="Heitman J."/>
            <person name="Hesse C."/>
            <person name="Hori C."/>
            <person name="Igarashi K."/>
            <person name="Jurgens J.A."/>
            <person name="Kallen N."/>
            <person name="Kersten P."/>
            <person name="Kohler A."/>
            <person name="Kuees U."/>
            <person name="Kumar T.K.A."/>
            <person name="Kuo A."/>
            <person name="LaButti K."/>
            <person name="Larrondo L.F."/>
            <person name="Lindquist E."/>
            <person name="Ling A."/>
            <person name="Lombard V."/>
            <person name="Lucas S."/>
            <person name="Lundell T."/>
            <person name="Martin R."/>
            <person name="McLaughlin D.J."/>
            <person name="Morgenstern I."/>
            <person name="Morin E."/>
            <person name="Murat C."/>
            <person name="Nagy L.G."/>
            <person name="Nolan M."/>
            <person name="Ohm R.A."/>
            <person name="Patyshakuliyeva A."/>
            <person name="Rokas A."/>
            <person name="Ruiz-Duenas F.J."/>
            <person name="Sabat G."/>
            <person name="Salamov A."/>
            <person name="Samejima M."/>
            <person name="Schmutz J."/>
            <person name="Slot J.C."/>
            <person name="St John F."/>
            <person name="Stenlid J."/>
            <person name="Sun H."/>
            <person name="Sun S."/>
            <person name="Syed K."/>
            <person name="Tsang A."/>
            <person name="Wiebenga A."/>
            <person name="Young D."/>
            <person name="Pisabarro A."/>
            <person name="Eastwood D.C."/>
            <person name="Martin F."/>
            <person name="Cullen D."/>
            <person name="Grigoriev I.V."/>
            <person name="Hibbett D.S."/>
        </authorList>
    </citation>
    <scope>NUCLEOTIDE SEQUENCE [LARGE SCALE GENOMIC DNA]</scope>
    <source>
        <strain evidence="6">RWD-64-598 SS2</strain>
    </source>
</reference>
<evidence type="ECO:0000313" key="5">
    <source>
        <dbReference type="EMBL" id="EIW81507.1"/>
    </source>
</evidence>
<evidence type="ECO:0000256" key="2">
    <source>
        <dbReference type="ARBA" id="ARBA00022801"/>
    </source>
</evidence>
<feature type="signal peptide" evidence="3">
    <location>
        <begin position="1"/>
        <end position="26"/>
    </location>
</feature>
<dbReference type="PROSITE" id="PS00941">
    <property type="entry name" value="CARBOXYLESTERASE_B_2"/>
    <property type="match status" value="1"/>
</dbReference>
<feature type="chain" id="PRO_5024506318" description="Carboxylic ester hydrolase" evidence="3">
    <location>
        <begin position="27"/>
        <end position="529"/>
    </location>
</feature>
<dbReference type="GO" id="GO:0016787">
    <property type="term" value="F:hydrolase activity"/>
    <property type="evidence" value="ECO:0007669"/>
    <property type="project" value="UniProtKB-KW"/>
</dbReference>
<feature type="domain" description="Carboxylesterase type B" evidence="4">
    <location>
        <begin position="37"/>
        <end position="452"/>
    </location>
</feature>
<sequence length="529" mass="56974">MLRRATFLRLALGALVLVLEVIPATAKPTPVAKRADPTVQLDEATVTGVAGILTNSWLGIPFAQPPVGSLRFQLPQPLPSYITSFSATTYGPACPQQDISIPLPSVLPAEAVAAINNVTTLIYDVVTASSEDCLTINVVAPADATPESKLPVIAWIFGGSFEGGSSSIYPGSVIVDKSTELGVPAVYVSMNYRVSAFGFLASQEVKDAGAGNLGLHDQRLALKWIQKYISSFGGDPRKVTIWGHSAGAISVALHMLTNGGDTEGLFRAAFMQSGSPIPVGDITHGQPYYDFLVDQTGCTGSNNTLECLRDVEYEALINAINETPNILSYQAIADLGRLVLQGSVADVPFITGDCYDEGTLFSLSTLNITTDSDLYTWPKTYWVPNGTQSEIEAGMALYPSDPADGSPFNTSDLYALTPEFKRIAAVQGDIVFQAPRRLFLESQSGKQPTWAYLSRRYKWVPVLGSDYLVRFAANLDPSGDTGIEWPRYTTESPKLLTFLDGLAPLEITQDTYRAAAMKGITDLTLEYPI</sequence>
<dbReference type="GeneID" id="19203208"/>
<keyword evidence="2 3" id="KW-0378">Hydrolase</keyword>
<dbReference type="InterPro" id="IPR019819">
    <property type="entry name" value="Carboxylesterase_B_CS"/>
</dbReference>
<evidence type="ECO:0000259" key="4">
    <source>
        <dbReference type="Pfam" id="PF00135"/>
    </source>
</evidence>
<evidence type="ECO:0000256" key="3">
    <source>
        <dbReference type="RuleBase" id="RU361235"/>
    </source>
</evidence>